<dbReference type="RefSeq" id="WP_268044956.1">
    <property type="nucleotide sequence ID" value="NZ_CP104064.1"/>
</dbReference>
<sequence>MVQNRLERGLEMMDRVVGPSAHHVQDSLADIAPDLGRLLAEYFGDIYGRSGLDRKSREIVTVAALTALGKLPQLKVHIKAAIHVGCTEEEIIELLMQMVLYAGFPASLNGVAIAKEVFCEINQEGEGTNA</sequence>
<accession>A0ABY6Z3Y9</accession>
<dbReference type="SUPFAM" id="SSF69118">
    <property type="entry name" value="AhpD-like"/>
    <property type="match status" value="1"/>
</dbReference>
<feature type="domain" description="Carboxymuconolactone decarboxylase-like" evidence="1">
    <location>
        <begin position="33"/>
        <end position="116"/>
    </location>
</feature>
<gene>
    <name evidence="2" type="ORF">NZD86_02690</name>
</gene>
<proteinExistence type="predicted"/>
<evidence type="ECO:0000259" key="1">
    <source>
        <dbReference type="Pfam" id="PF02627"/>
    </source>
</evidence>
<dbReference type="EMBL" id="CP104064">
    <property type="protein sequence ID" value="WAH37465.1"/>
    <property type="molecule type" value="Genomic_DNA"/>
</dbReference>
<evidence type="ECO:0000313" key="3">
    <source>
        <dbReference type="Proteomes" id="UP001164803"/>
    </source>
</evidence>
<dbReference type="Proteomes" id="UP001164803">
    <property type="component" value="Chromosome"/>
</dbReference>
<dbReference type="Gene3D" id="1.20.1290.10">
    <property type="entry name" value="AhpD-like"/>
    <property type="match status" value="1"/>
</dbReference>
<dbReference type="InterPro" id="IPR052512">
    <property type="entry name" value="4CMD/NDH-1_regulator"/>
</dbReference>
<dbReference type="PANTHER" id="PTHR33570">
    <property type="entry name" value="4-CARBOXYMUCONOLACTONE DECARBOXYLASE FAMILY PROTEIN"/>
    <property type="match status" value="1"/>
</dbReference>
<dbReference type="Pfam" id="PF02627">
    <property type="entry name" value="CMD"/>
    <property type="match status" value="1"/>
</dbReference>
<organism evidence="2 3">
    <name type="scientific">Alicyclobacillus dauci</name>
    <dbReference type="NCBI Taxonomy" id="1475485"/>
    <lineage>
        <taxon>Bacteria</taxon>
        <taxon>Bacillati</taxon>
        <taxon>Bacillota</taxon>
        <taxon>Bacilli</taxon>
        <taxon>Bacillales</taxon>
        <taxon>Alicyclobacillaceae</taxon>
        <taxon>Alicyclobacillus</taxon>
    </lineage>
</organism>
<keyword evidence="3" id="KW-1185">Reference proteome</keyword>
<name>A0ABY6Z3Y9_9BACL</name>
<reference evidence="2" key="1">
    <citation type="submission" date="2022-08" db="EMBL/GenBank/DDBJ databases">
        <title>Alicyclobacillus dauci DSM2870, complete genome.</title>
        <authorList>
            <person name="Wang Q."/>
            <person name="Cai R."/>
            <person name="Wang Z."/>
        </authorList>
    </citation>
    <scope>NUCLEOTIDE SEQUENCE</scope>
    <source>
        <strain evidence="2">DSM 28700</strain>
    </source>
</reference>
<evidence type="ECO:0000313" key="2">
    <source>
        <dbReference type="EMBL" id="WAH37465.1"/>
    </source>
</evidence>
<dbReference type="InterPro" id="IPR029032">
    <property type="entry name" value="AhpD-like"/>
</dbReference>
<dbReference type="PANTHER" id="PTHR33570:SF10">
    <property type="entry name" value="GAMMA-CARBOXYMUCONOLACTONE DECARBOXYLASE"/>
    <property type="match status" value="1"/>
</dbReference>
<dbReference type="InterPro" id="IPR003779">
    <property type="entry name" value="CMD-like"/>
</dbReference>
<protein>
    <submittedName>
        <fullName evidence="2">Carboxymuconolactone decarboxylase family protein</fullName>
    </submittedName>
</protein>